<dbReference type="Proteomes" id="UP000031668">
    <property type="component" value="Unassembled WGS sequence"/>
</dbReference>
<name>A0A0C2MXC9_THEKT</name>
<evidence type="ECO:0000313" key="1">
    <source>
        <dbReference type="EMBL" id="KII68835.1"/>
    </source>
</evidence>
<organism evidence="1 2">
    <name type="scientific">Thelohanellus kitauei</name>
    <name type="common">Myxosporean</name>
    <dbReference type="NCBI Taxonomy" id="669202"/>
    <lineage>
        <taxon>Eukaryota</taxon>
        <taxon>Metazoa</taxon>
        <taxon>Cnidaria</taxon>
        <taxon>Myxozoa</taxon>
        <taxon>Myxosporea</taxon>
        <taxon>Bivalvulida</taxon>
        <taxon>Platysporina</taxon>
        <taxon>Myxobolidae</taxon>
        <taxon>Thelohanellus</taxon>
    </lineage>
</organism>
<sequence>MGNTATPISEVSEPKDDPKALIANEIETLLQKGKELQDSKHFEEAGEVYTIIAQLKEKQCVDYYGLTIMYQTSATCYFEAKSRKAIDSCERAIDAILNDGRIDLGIGHCFKYGHVIQLNLGDAEKKEELFNRGDQLRIQHNITHSCPMKKVEESEIRNDKQKVLQELRKENAGWFWYYIPNIQIYAGNASDVMKRFLNMRLMVNQLTKRK</sequence>
<comment type="caution">
    <text evidence="1">The sequence shown here is derived from an EMBL/GenBank/DDBJ whole genome shotgun (WGS) entry which is preliminary data.</text>
</comment>
<proteinExistence type="predicted"/>
<reference evidence="1 2" key="1">
    <citation type="journal article" date="2014" name="Genome Biol. Evol.">
        <title>The genome of the myxosporean Thelohanellus kitauei shows adaptations to nutrient acquisition within its fish host.</title>
        <authorList>
            <person name="Yang Y."/>
            <person name="Xiong J."/>
            <person name="Zhou Z."/>
            <person name="Huo F."/>
            <person name="Miao W."/>
            <person name="Ran C."/>
            <person name="Liu Y."/>
            <person name="Zhang J."/>
            <person name="Feng J."/>
            <person name="Wang M."/>
            <person name="Wang M."/>
            <person name="Wang L."/>
            <person name="Yao B."/>
        </authorList>
    </citation>
    <scope>NUCLEOTIDE SEQUENCE [LARGE SCALE GENOMIC DNA]</scope>
    <source>
        <strain evidence="1">Wuqing</strain>
    </source>
</reference>
<keyword evidence="2" id="KW-1185">Reference proteome</keyword>
<dbReference type="AlphaFoldDB" id="A0A0C2MXC9"/>
<dbReference type="EMBL" id="JWZT01002700">
    <property type="protein sequence ID" value="KII68835.1"/>
    <property type="molecule type" value="Genomic_DNA"/>
</dbReference>
<dbReference type="Pfam" id="PF14938">
    <property type="entry name" value="SNAP"/>
    <property type="match status" value="1"/>
</dbReference>
<protein>
    <submittedName>
        <fullName evidence="1">Uncharacterized protein</fullName>
    </submittedName>
</protein>
<accession>A0A0C2MXC9</accession>
<dbReference type="InterPro" id="IPR011990">
    <property type="entry name" value="TPR-like_helical_dom_sf"/>
</dbReference>
<evidence type="ECO:0000313" key="2">
    <source>
        <dbReference type="Proteomes" id="UP000031668"/>
    </source>
</evidence>
<dbReference type="Gene3D" id="1.25.40.10">
    <property type="entry name" value="Tetratricopeptide repeat domain"/>
    <property type="match status" value="1"/>
</dbReference>
<dbReference type="SUPFAM" id="SSF48452">
    <property type="entry name" value="TPR-like"/>
    <property type="match status" value="1"/>
</dbReference>
<gene>
    <name evidence="1" type="ORF">RF11_03040</name>
</gene>